<organism evidence="5 6">
    <name type="scientific">Cupriavidus malaysiensis</name>
    <dbReference type="NCBI Taxonomy" id="367825"/>
    <lineage>
        <taxon>Bacteria</taxon>
        <taxon>Pseudomonadati</taxon>
        <taxon>Pseudomonadota</taxon>
        <taxon>Betaproteobacteria</taxon>
        <taxon>Burkholderiales</taxon>
        <taxon>Burkholderiaceae</taxon>
        <taxon>Cupriavidus</taxon>
    </lineage>
</organism>
<dbReference type="EMBL" id="CP017755">
    <property type="protein sequence ID" value="AOZ10324.1"/>
    <property type="molecule type" value="Genomic_DNA"/>
</dbReference>
<dbReference type="SUPFAM" id="SSF53822">
    <property type="entry name" value="Periplasmic binding protein-like I"/>
    <property type="match status" value="1"/>
</dbReference>
<evidence type="ECO:0000256" key="1">
    <source>
        <dbReference type="ARBA" id="ARBA00010062"/>
    </source>
</evidence>
<dbReference type="InterPro" id="IPR028082">
    <property type="entry name" value="Peripla_BP_I"/>
</dbReference>
<dbReference type="Proteomes" id="UP000177515">
    <property type="component" value="Chromosome 2"/>
</dbReference>
<reference evidence="5 6" key="1">
    <citation type="submission" date="2016-10" db="EMBL/GenBank/DDBJ databases">
        <title>Complete genome sequences of three Cupriavidus strains isolated from various Malaysian environments.</title>
        <authorList>
            <person name="Abdullah A.A.-A."/>
            <person name="Shafie N.A.H."/>
            <person name="Lau N.S."/>
        </authorList>
    </citation>
    <scope>NUCLEOTIDE SEQUENCE [LARGE SCALE GENOMIC DNA]</scope>
    <source>
        <strain evidence="5 6">USMAA1020</strain>
    </source>
</reference>
<evidence type="ECO:0000259" key="4">
    <source>
        <dbReference type="Pfam" id="PF13458"/>
    </source>
</evidence>
<dbReference type="InterPro" id="IPR051010">
    <property type="entry name" value="BCAA_transport"/>
</dbReference>
<dbReference type="CDD" id="cd06333">
    <property type="entry name" value="PBP1_ABC_RPA1789-like"/>
    <property type="match status" value="1"/>
</dbReference>
<evidence type="ECO:0000313" key="6">
    <source>
        <dbReference type="Proteomes" id="UP000177515"/>
    </source>
</evidence>
<evidence type="ECO:0000313" key="5">
    <source>
        <dbReference type="EMBL" id="AOZ10324.1"/>
    </source>
</evidence>
<dbReference type="PANTHER" id="PTHR30483">
    <property type="entry name" value="LEUCINE-SPECIFIC-BINDING PROTEIN"/>
    <property type="match status" value="1"/>
</dbReference>
<dbReference type="PANTHER" id="PTHR30483:SF38">
    <property type="entry name" value="BLR7848 PROTEIN"/>
    <property type="match status" value="1"/>
</dbReference>
<feature type="domain" description="Leucine-binding protein" evidence="4">
    <location>
        <begin position="41"/>
        <end position="375"/>
    </location>
</feature>
<name>A0ABM6FEL3_9BURK</name>
<comment type="similarity">
    <text evidence="1">Belongs to the leucine-binding protein family.</text>
</comment>
<dbReference type="Pfam" id="PF13458">
    <property type="entry name" value="Peripla_BP_6"/>
    <property type="match status" value="1"/>
</dbReference>
<evidence type="ECO:0000256" key="3">
    <source>
        <dbReference type="SAM" id="SignalP"/>
    </source>
</evidence>
<dbReference type="RefSeq" id="WP_071072809.1">
    <property type="nucleotide sequence ID" value="NZ_CP017755.1"/>
</dbReference>
<accession>A0ABM6FEL3</accession>
<dbReference type="InterPro" id="IPR028081">
    <property type="entry name" value="Leu-bd"/>
</dbReference>
<feature type="chain" id="PRO_5047161012" evidence="3">
    <location>
        <begin position="26"/>
        <end position="395"/>
    </location>
</feature>
<keyword evidence="6" id="KW-1185">Reference proteome</keyword>
<proteinExistence type="inferred from homology"/>
<dbReference type="Gene3D" id="3.40.50.2300">
    <property type="match status" value="2"/>
</dbReference>
<gene>
    <name evidence="5" type="ORF">BKK80_32540</name>
</gene>
<feature type="signal peptide" evidence="3">
    <location>
        <begin position="1"/>
        <end position="25"/>
    </location>
</feature>
<sequence length="395" mass="41183">MQPRRAGHRAGLAPALALGLSLALAAWCVPLHAQAPKGAAVTIGVTVSATGPGASLGIPEKQAIGMLPATLGGKPVRYVVLDDATDPSAASRNARKLIEEDKVDAVVGSSTTPACLAVAAVAAESRTPSIGLCPFVPKPEWLQWAFSLPQSVAVMSAALFDDMRARQVKTLGFIGYSDSYGESWLKDVAQRAQAAGIRLVASERYARTDQAVTGQAVKLLAARPDAVLVAGSGTPAALPMRTLRERGYQGPIYQTHGVANNDFLRVGGKSADGVVLPAGALLVAEQLPAAHPSKAVASDFVRRYEARYGAGSRDLFAGYAYDAYLVLERAVAAAGKSAQPGTAEFRQALRDAIEATADLPGSHGVITVGKSDHSAYDTRGRVLVKVQDGGWRLQP</sequence>
<protein>
    <submittedName>
        <fullName evidence="5">Branched-chain amino acid ABC transporter substrate-binding protein</fullName>
    </submittedName>
</protein>
<keyword evidence="2 3" id="KW-0732">Signal</keyword>
<evidence type="ECO:0000256" key="2">
    <source>
        <dbReference type="ARBA" id="ARBA00022729"/>
    </source>
</evidence>